<gene>
    <name evidence="2" type="ORF">CCMP2556_LOCUS37947</name>
</gene>
<proteinExistence type="predicted"/>
<accession>A0ABP0PLS9</accession>
<sequence>MTSAQKAWLQSPPTNYRMREDLGMVESVNLVPPQACFAVKGWNRSLALLGVCYCAFQTPALLEARSFSTIYANSVEPDITRVVNTNRGVTMSTVGVRRRPNAFNIVWQLELLVRSGVSEQNAITSLEAMTYETAAQVASVYSLGKMESAAAVALLHKVPKPIKEAVTIMVRFDLRHGDGDIGLMLESSVPPPDLLKISIFSHHLQKFSMEAEKQNRDRAAKTFGSNETQLSQQLLQTTMEQLKLTIEGDLMKLRQWMGRWDVFASQQGMLDVKYMEDRYLRGKTFCNEFLESRHKLLCLNQLNLGHAAIVSMQSEMGPDTVTIIVMDCTLWPSRHLLIDEAISLSHAISSGNTNTLCFACLPQIHSSTTMATVMKNRRLLEDKLLACMGSKRVRCRRFGFQTAGIASMAGTSPTWQRSRSLLGSLNGIPRSRVQDLQNPDPDHPLAPHWRVQQRGIKATTQIIAGLLEGVVTTPKQPVLIVDLLPTRFAEWGRAAWNLQKRLLNDEDLLENHPEIRFAALYHADNAADHTNCKEAVTGLIMSEHWDCSDQAGSKSRGRAAFGEPLPSLETLAVVDGEVKTLNNQLVVHQSVFYCSWMALKDLRTVQGSKTPSISAQLRIPDMVQQKLTGQQEFLKRCLDDIAADTKFTTSLKSWHASSATPTATTSSAPSGPPAERPPRTLGTPEWGSDGPWNFRRAINGLESMPAVDFEPLNPPLRNKYEKALLCGKVVLSIYPVI</sequence>
<evidence type="ECO:0000313" key="3">
    <source>
        <dbReference type="Proteomes" id="UP001642484"/>
    </source>
</evidence>
<name>A0ABP0PLS9_9DINO</name>
<protein>
    <submittedName>
        <fullName evidence="2">Uncharacterized protein</fullName>
    </submittedName>
</protein>
<organism evidence="2 3">
    <name type="scientific">Durusdinium trenchii</name>
    <dbReference type="NCBI Taxonomy" id="1381693"/>
    <lineage>
        <taxon>Eukaryota</taxon>
        <taxon>Sar</taxon>
        <taxon>Alveolata</taxon>
        <taxon>Dinophyceae</taxon>
        <taxon>Suessiales</taxon>
        <taxon>Symbiodiniaceae</taxon>
        <taxon>Durusdinium</taxon>
    </lineage>
</organism>
<evidence type="ECO:0000313" key="2">
    <source>
        <dbReference type="EMBL" id="CAK9076992.1"/>
    </source>
</evidence>
<evidence type="ECO:0000256" key="1">
    <source>
        <dbReference type="SAM" id="MobiDB-lite"/>
    </source>
</evidence>
<reference evidence="2 3" key="1">
    <citation type="submission" date="2024-02" db="EMBL/GenBank/DDBJ databases">
        <authorList>
            <person name="Chen Y."/>
            <person name="Shah S."/>
            <person name="Dougan E. K."/>
            <person name="Thang M."/>
            <person name="Chan C."/>
        </authorList>
    </citation>
    <scope>NUCLEOTIDE SEQUENCE [LARGE SCALE GENOMIC DNA]</scope>
</reference>
<feature type="region of interest" description="Disordered" evidence="1">
    <location>
        <begin position="658"/>
        <end position="691"/>
    </location>
</feature>
<dbReference type="Proteomes" id="UP001642484">
    <property type="component" value="Unassembled WGS sequence"/>
</dbReference>
<dbReference type="EMBL" id="CAXAMN010023354">
    <property type="protein sequence ID" value="CAK9076992.1"/>
    <property type="molecule type" value="Genomic_DNA"/>
</dbReference>
<feature type="compositionally biased region" description="Low complexity" evidence="1">
    <location>
        <begin position="658"/>
        <end position="669"/>
    </location>
</feature>
<keyword evidence="3" id="KW-1185">Reference proteome</keyword>
<comment type="caution">
    <text evidence="2">The sequence shown here is derived from an EMBL/GenBank/DDBJ whole genome shotgun (WGS) entry which is preliminary data.</text>
</comment>